<dbReference type="GO" id="GO:0032040">
    <property type="term" value="C:small-subunit processome"/>
    <property type="evidence" value="ECO:0007669"/>
    <property type="project" value="TreeGrafter"/>
</dbReference>
<feature type="domain" description="S1 motif" evidence="2">
    <location>
        <begin position="5"/>
        <end position="71"/>
    </location>
</feature>
<name>V6LYB8_9EUKA</name>
<dbReference type="Gene3D" id="2.40.50.140">
    <property type="entry name" value="Nucleic acid-binding proteins"/>
    <property type="match status" value="1"/>
</dbReference>
<dbReference type="EMBL" id="KI545953">
    <property type="protein sequence ID" value="EST49228.1"/>
    <property type="molecule type" value="Genomic_DNA"/>
</dbReference>
<evidence type="ECO:0000259" key="2">
    <source>
        <dbReference type="SMART" id="SM00316"/>
    </source>
</evidence>
<dbReference type="PANTHER" id="PTHR23270:SF10">
    <property type="entry name" value="PROTEIN RRP5 HOMOLOG"/>
    <property type="match status" value="1"/>
</dbReference>
<proteinExistence type="predicted"/>
<dbReference type="SUPFAM" id="SSF50249">
    <property type="entry name" value="Nucleic acid-binding proteins"/>
    <property type="match status" value="1"/>
</dbReference>
<reference evidence="4" key="2">
    <citation type="submission" date="2020-12" db="EMBL/GenBank/DDBJ databases">
        <title>New Spironucleus salmonicida genome in near-complete chromosomes.</title>
        <authorList>
            <person name="Xu F."/>
            <person name="Kurt Z."/>
            <person name="Jimenez-Gonzalez A."/>
            <person name="Astvaldsson A."/>
            <person name="Andersson J.O."/>
            <person name="Svard S.G."/>
        </authorList>
    </citation>
    <scope>NUCLEOTIDE SEQUENCE</scope>
    <source>
        <strain evidence="4">ATCC 50377</strain>
    </source>
</reference>
<evidence type="ECO:0000313" key="4">
    <source>
        <dbReference type="EMBL" id="KAH0570479.1"/>
    </source>
</evidence>
<dbReference type="EMBL" id="AUWU02000007">
    <property type="protein sequence ID" value="KAH0570479.1"/>
    <property type="molecule type" value="Genomic_DNA"/>
</dbReference>
<evidence type="ECO:0000313" key="5">
    <source>
        <dbReference type="Proteomes" id="UP000018208"/>
    </source>
</evidence>
<protein>
    <submittedName>
        <fullName evidence="3">S1 RNA binding domain-containing protein</fullName>
    </submittedName>
</protein>
<dbReference type="InterPro" id="IPR003029">
    <property type="entry name" value="S1_domain"/>
</dbReference>
<reference evidence="3 4" key="1">
    <citation type="journal article" date="2014" name="PLoS Genet.">
        <title>The Genome of Spironucleus salmonicida Highlights a Fish Pathogen Adapted to Fluctuating Environments.</title>
        <authorList>
            <person name="Xu F."/>
            <person name="Jerlstrom-Hultqvist J."/>
            <person name="Einarsson E."/>
            <person name="Astvaldsson A."/>
            <person name="Svard S.G."/>
            <person name="Andersson J.O."/>
        </authorList>
    </citation>
    <scope>NUCLEOTIDE SEQUENCE</scope>
    <source>
        <strain evidence="4">ATCC 50377</strain>
    </source>
</reference>
<evidence type="ECO:0000313" key="3">
    <source>
        <dbReference type="EMBL" id="EST49228.1"/>
    </source>
</evidence>
<dbReference type="InterPro" id="IPR045209">
    <property type="entry name" value="Rrp5"/>
</dbReference>
<dbReference type="PANTHER" id="PTHR23270">
    <property type="entry name" value="PROGRAMMED CELL DEATH PROTEIN 11 PRE-RRNA PROCESSING PROTEIN RRP5"/>
    <property type="match status" value="1"/>
</dbReference>
<organism evidence="3">
    <name type="scientific">Spironucleus salmonicida</name>
    <dbReference type="NCBI Taxonomy" id="348837"/>
    <lineage>
        <taxon>Eukaryota</taxon>
        <taxon>Metamonada</taxon>
        <taxon>Diplomonadida</taxon>
        <taxon>Hexamitidae</taxon>
        <taxon>Hexamitinae</taxon>
        <taxon>Spironucleus</taxon>
    </lineage>
</organism>
<dbReference type="Gene3D" id="1.25.40.10">
    <property type="entry name" value="Tetratricopeptide repeat domain"/>
    <property type="match status" value="1"/>
</dbReference>
<dbReference type="OrthoDB" id="412781at2759"/>
<evidence type="ECO:0000256" key="1">
    <source>
        <dbReference type="SAM" id="Coils"/>
    </source>
</evidence>
<keyword evidence="5" id="KW-1185">Reference proteome</keyword>
<dbReference type="InterPro" id="IPR012340">
    <property type="entry name" value="NA-bd_OB-fold"/>
</dbReference>
<dbReference type="Proteomes" id="UP000018208">
    <property type="component" value="Unassembled WGS sequence"/>
</dbReference>
<sequence length="525" mass="60280">MSEYKIGDEVKGTIQSLNGQHLIVHIGKQAFIIPDSCTPSGEINDEVYRIGDEVMFYIISMGKNVINGMIVDPSITIKKTDLYVGQVLTGKVMKYLQFGIILQIIGVYPNSSILIPQNQCAPGIARDSAQSILEKILPLYTKCTFVVTHIYDGDKLKGSLLPHIFKKLGANTEEIKFQKPESKKPKLNFVKQETTQFSPQDEEKKEVILIMAESDQEALSMLDFDFKPQFINKQVDFKLHIQEIAIKQPENIQKIKLPTNERDFEVLIAQQPKSSFIYLSYAAFQLELANLDAALKILERALQNITQNDPEDIQERLNIISGRLQIHLKFFGKDNLLNEIKTEFAKSANPGQLCCQIVNEIEPDIANQVFEIFFNSKTRRQDFEAQKARLEFLYKNQRSAEARQLIQQIIVQTKMAEGQSVRQFLAFVARLEYQNKFLDEGRAAFEKLIETSKIDIILQYLEAEVKFGEVEYLRLLYKRILEKDYGARQNKVLGILLKKYLEFENLHGTKQQIKDVQTLALQLIK</sequence>
<dbReference type="AlphaFoldDB" id="V6LYB8"/>
<keyword evidence="1" id="KW-0175">Coiled coil</keyword>
<dbReference type="GO" id="GO:0003723">
    <property type="term" value="F:RNA binding"/>
    <property type="evidence" value="ECO:0007669"/>
    <property type="project" value="TreeGrafter"/>
</dbReference>
<accession>V6LYB8</accession>
<dbReference type="VEuPathDB" id="GiardiaDB:SS50377_26759"/>
<dbReference type="SMART" id="SM00316">
    <property type="entry name" value="S1"/>
    <property type="match status" value="1"/>
</dbReference>
<feature type="coiled-coil region" evidence="1">
    <location>
        <begin position="281"/>
        <end position="308"/>
    </location>
</feature>
<dbReference type="Pfam" id="PF00575">
    <property type="entry name" value="S1"/>
    <property type="match status" value="1"/>
</dbReference>
<dbReference type="GO" id="GO:0006364">
    <property type="term" value="P:rRNA processing"/>
    <property type="evidence" value="ECO:0007669"/>
    <property type="project" value="InterPro"/>
</dbReference>
<dbReference type="InterPro" id="IPR011990">
    <property type="entry name" value="TPR-like_helical_dom_sf"/>
</dbReference>
<dbReference type="SUPFAM" id="SSF48452">
    <property type="entry name" value="TPR-like"/>
    <property type="match status" value="1"/>
</dbReference>
<gene>
    <name evidence="3" type="ORF">SS50377_10448</name>
    <name evidence="4" type="ORF">SS50377_26759</name>
</gene>